<reference evidence="2" key="1">
    <citation type="journal article" date="2019" name="Int. J. Syst. Evol. Microbiol.">
        <title>The Global Catalogue of Microorganisms (GCM) 10K type strain sequencing project: providing services to taxonomists for standard genome sequencing and annotation.</title>
        <authorList>
            <consortium name="The Broad Institute Genomics Platform"/>
            <consortium name="The Broad Institute Genome Sequencing Center for Infectious Disease"/>
            <person name="Wu L."/>
            <person name="Ma J."/>
        </authorList>
    </citation>
    <scope>NUCLEOTIDE SEQUENCE [LARGE SCALE GENOMIC DNA]</scope>
    <source>
        <strain evidence="2">CCUG 60898</strain>
    </source>
</reference>
<dbReference type="PROSITE" id="PS51257">
    <property type="entry name" value="PROKAR_LIPOPROTEIN"/>
    <property type="match status" value="1"/>
</dbReference>
<organism evidence="1 2">
    <name type="scientific">Salinimicrobium gaetbulicola</name>
    <dbReference type="NCBI Taxonomy" id="999702"/>
    <lineage>
        <taxon>Bacteria</taxon>
        <taxon>Pseudomonadati</taxon>
        <taxon>Bacteroidota</taxon>
        <taxon>Flavobacteriia</taxon>
        <taxon>Flavobacteriales</taxon>
        <taxon>Flavobacteriaceae</taxon>
        <taxon>Salinimicrobium</taxon>
    </lineage>
</organism>
<gene>
    <name evidence="1" type="ORF">ACFQ1G_11155</name>
</gene>
<name>A0ABW3IHT2_9FLAO</name>
<proteinExistence type="predicted"/>
<dbReference type="Proteomes" id="UP001597100">
    <property type="component" value="Unassembled WGS sequence"/>
</dbReference>
<comment type="caution">
    <text evidence="1">The sequence shown here is derived from an EMBL/GenBank/DDBJ whole genome shotgun (WGS) entry which is preliminary data.</text>
</comment>
<dbReference type="SUPFAM" id="SSF54427">
    <property type="entry name" value="NTF2-like"/>
    <property type="match status" value="1"/>
</dbReference>
<protein>
    <submittedName>
        <fullName evidence="1">Nuclear transport factor 2 family protein</fullName>
    </submittedName>
</protein>
<keyword evidence="2" id="KW-1185">Reference proteome</keyword>
<dbReference type="Gene3D" id="3.10.450.50">
    <property type="match status" value="1"/>
</dbReference>
<evidence type="ECO:0000313" key="1">
    <source>
        <dbReference type="EMBL" id="MFD0977350.1"/>
    </source>
</evidence>
<accession>A0ABW3IHT2</accession>
<dbReference type="InterPro" id="IPR032710">
    <property type="entry name" value="NTF2-like_dom_sf"/>
</dbReference>
<evidence type="ECO:0000313" key="2">
    <source>
        <dbReference type="Proteomes" id="UP001597100"/>
    </source>
</evidence>
<sequence length="200" mass="23076">MKKSVLFLAALFLILFSCKDREKDQEDTVASEDQSNYEVASDRYSDLSDEALNRMESLDFDSWGEMLADNVEYYFPDGDADTRTILSGKQEVIDWWKNWKKNTGIDKMTFTDRVHIPVKANTKLNYSGLTGVIVISYFSNEMIYNGQPANVRTNVAVHYTKDSLIDRFYTYYDRTPILKVVNANVLDIVVKRDSVQEDTN</sequence>
<dbReference type="RefSeq" id="WP_380739559.1">
    <property type="nucleotide sequence ID" value="NZ_JBHTJP010000035.1"/>
</dbReference>
<dbReference type="EMBL" id="JBHTJP010000035">
    <property type="protein sequence ID" value="MFD0977350.1"/>
    <property type="molecule type" value="Genomic_DNA"/>
</dbReference>